<sequence length="70" mass="7565">MKRTPFARRQSGRGWAESARALTTVNYRQSANDGLPTGRRRPAVARTSAAAAHPAPHLCRTSAPNVLLPD</sequence>
<accession>A0A4C1WP41</accession>
<proteinExistence type="predicted"/>
<evidence type="ECO:0000313" key="3">
    <source>
        <dbReference type="Proteomes" id="UP000299102"/>
    </source>
</evidence>
<feature type="compositionally biased region" description="Low complexity" evidence="1">
    <location>
        <begin position="44"/>
        <end position="56"/>
    </location>
</feature>
<evidence type="ECO:0000313" key="2">
    <source>
        <dbReference type="EMBL" id="GBP53051.1"/>
    </source>
</evidence>
<dbReference type="Proteomes" id="UP000299102">
    <property type="component" value="Unassembled WGS sequence"/>
</dbReference>
<evidence type="ECO:0000256" key="1">
    <source>
        <dbReference type="SAM" id="MobiDB-lite"/>
    </source>
</evidence>
<gene>
    <name evidence="2" type="ORF">EVAR_43337_1</name>
</gene>
<reference evidence="2 3" key="1">
    <citation type="journal article" date="2019" name="Commun. Biol.">
        <title>The bagworm genome reveals a unique fibroin gene that provides high tensile strength.</title>
        <authorList>
            <person name="Kono N."/>
            <person name="Nakamura H."/>
            <person name="Ohtoshi R."/>
            <person name="Tomita M."/>
            <person name="Numata K."/>
            <person name="Arakawa K."/>
        </authorList>
    </citation>
    <scope>NUCLEOTIDE SEQUENCE [LARGE SCALE GENOMIC DNA]</scope>
</reference>
<comment type="caution">
    <text evidence="2">The sequence shown here is derived from an EMBL/GenBank/DDBJ whole genome shotgun (WGS) entry which is preliminary data.</text>
</comment>
<organism evidence="2 3">
    <name type="scientific">Eumeta variegata</name>
    <name type="common">Bagworm moth</name>
    <name type="synonym">Eumeta japonica</name>
    <dbReference type="NCBI Taxonomy" id="151549"/>
    <lineage>
        <taxon>Eukaryota</taxon>
        <taxon>Metazoa</taxon>
        <taxon>Ecdysozoa</taxon>
        <taxon>Arthropoda</taxon>
        <taxon>Hexapoda</taxon>
        <taxon>Insecta</taxon>
        <taxon>Pterygota</taxon>
        <taxon>Neoptera</taxon>
        <taxon>Endopterygota</taxon>
        <taxon>Lepidoptera</taxon>
        <taxon>Glossata</taxon>
        <taxon>Ditrysia</taxon>
        <taxon>Tineoidea</taxon>
        <taxon>Psychidae</taxon>
        <taxon>Oiketicinae</taxon>
        <taxon>Eumeta</taxon>
    </lineage>
</organism>
<name>A0A4C1WP41_EUMVA</name>
<dbReference type="EMBL" id="BGZK01000615">
    <property type="protein sequence ID" value="GBP53051.1"/>
    <property type="molecule type" value="Genomic_DNA"/>
</dbReference>
<keyword evidence="3" id="KW-1185">Reference proteome</keyword>
<feature type="region of interest" description="Disordered" evidence="1">
    <location>
        <begin position="28"/>
        <end position="70"/>
    </location>
</feature>
<dbReference type="AlphaFoldDB" id="A0A4C1WP41"/>
<protein>
    <submittedName>
        <fullName evidence="2">Uncharacterized protein</fullName>
    </submittedName>
</protein>